<dbReference type="InterPro" id="IPR051471">
    <property type="entry name" value="Bacterial_PTS_sugar_comp"/>
</dbReference>
<dbReference type="GO" id="GO:0016301">
    <property type="term" value="F:kinase activity"/>
    <property type="evidence" value="ECO:0007669"/>
    <property type="project" value="UniProtKB-KW"/>
</dbReference>
<comment type="subcellular location">
    <subcellularLocation>
        <location evidence="1">Cytoplasm</location>
    </subcellularLocation>
</comment>
<evidence type="ECO:0000256" key="6">
    <source>
        <dbReference type="ARBA" id="ARBA00022683"/>
    </source>
</evidence>
<dbReference type="GO" id="GO:0009401">
    <property type="term" value="P:phosphoenolpyruvate-dependent sugar phosphotransferase system"/>
    <property type="evidence" value="ECO:0007669"/>
    <property type="project" value="UniProtKB-KW"/>
</dbReference>
<keyword evidence="7" id="KW-0418">Kinase</keyword>
<evidence type="ECO:0000256" key="2">
    <source>
        <dbReference type="ARBA" id="ARBA00022448"/>
    </source>
</evidence>
<accession>A0A377KQW2</accession>
<dbReference type="Pfam" id="PF03610">
    <property type="entry name" value="EIIA-man"/>
    <property type="match status" value="1"/>
</dbReference>
<keyword evidence="2" id="KW-0813">Transport</keyword>
<dbReference type="InterPro" id="IPR033887">
    <property type="entry name" value="PTS_IIA_man"/>
</dbReference>
<keyword evidence="5" id="KW-0808">Transferase</keyword>
<dbReference type="InterPro" id="IPR036662">
    <property type="entry name" value="PTS_EIIA_man-typ_sf"/>
</dbReference>
<dbReference type="GO" id="GO:0016020">
    <property type="term" value="C:membrane"/>
    <property type="evidence" value="ECO:0007669"/>
    <property type="project" value="InterPro"/>
</dbReference>
<proteinExistence type="predicted"/>
<comment type="caution">
    <text evidence="8">The sequence shown here is derived from an EMBL/GenBank/DDBJ whole genome shotgun (WGS) entry which is preliminary data.</text>
</comment>
<evidence type="ECO:0000256" key="4">
    <source>
        <dbReference type="ARBA" id="ARBA00022597"/>
    </source>
</evidence>
<evidence type="ECO:0000256" key="3">
    <source>
        <dbReference type="ARBA" id="ARBA00022490"/>
    </source>
</evidence>
<keyword evidence="4 8" id="KW-0762">Sugar transport</keyword>
<dbReference type="SUPFAM" id="SSF53062">
    <property type="entry name" value="PTS system fructose IIA component-like"/>
    <property type="match status" value="1"/>
</dbReference>
<dbReference type="AlphaFoldDB" id="A0A377KQW2"/>
<evidence type="ECO:0000256" key="1">
    <source>
        <dbReference type="ARBA" id="ARBA00004496"/>
    </source>
</evidence>
<dbReference type="PANTHER" id="PTHR33799">
    <property type="entry name" value="PTS PERMEASE-RELATED-RELATED"/>
    <property type="match status" value="1"/>
</dbReference>
<evidence type="ECO:0000313" key="8">
    <source>
        <dbReference type="EMBL" id="RHK07286.1"/>
    </source>
</evidence>
<evidence type="ECO:0000256" key="5">
    <source>
        <dbReference type="ARBA" id="ARBA00022679"/>
    </source>
</evidence>
<gene>
    <name evidence="8" type="ORF">DW084_05360</name>
</gene>
<evidence type="ECO:0000256" key="7">
    <source>
        <dbReference type="ARBA" id="ARBA00022777"/>
    </source>
</evidence>
<organism evidence="8 9">
    <name type="scientific">Enterococcus casseliflavus</name>
    <name type="common">Enterococcus flavescens</name>
    <dbReference type="NCBI Taxonomy" id="37734"/>
    <lineage>
        <taxon>Bacteria</taxon>
        <taxon>Bacillati</taxon>
        <taxon>Bacillota</taxon>
        <taxon>Bacilli</taxon>
        <taxon>Lactobacillales</taxon>
        <taxon>Enterococcaceae</taxon>
        <taxon>Enterococcus</taxon>
    </lineage>
</organism>
<dbReference type="Proteomes" id="UP000286288">
    <property type="component" value="Unassembled WGS sequence"/>
</dbReference>
<dbReference type="RefSeq" id="WP_115231572.1">
    <property type="nucleotide sequence ID" value="NZ_BJMG01000002.1"/>
</dbReference>
<keyword evidence="6" id="KW-0598">Phosphotransferase system</keyword>
<dbReference type="PANTHER" id="PTHR33799:SF1">
    <property type="entry name" value="PTS SYSTEM MANNOSE-SPECIFIC EIIAB COMPONENT-RELATED"/>
    <property type="match status" value="1"/>
</dbReference>
<keyword evidence="3" id="KW-0963">Cytoplasm</keyword>
<dbReference type="GO" id="GO:0005737">
    <property type="term" value="C:cytoplasm"/>
    <property type="evidence" value="ECO:0007669"/>
    <property type="project" value="UniProtKB-SubCell"/>
</dbReference>
<protein>
    <submittedName>
        <fullName evidence="8">PTS sugar transporter subunit IIA</fullName>
    </submittedName>
</protein>
<reference evidence="8 9" key="1">
    <citation type="submission" date="2018-08" db="EMBL/GenBank/DDBJ databases">
        <title>A genome reference for cultivated species of the human gut microbiota.</title>
        <authorList>
            <person name="Zou Y."/>
            <person name="Xue W."/>
            <person name="Luo G."/>
        </authorList>
    </citation>
    <scope>NUCLEOTIDE SEQUENCE [LARGE SCALE GENOMIC DNA]</scope>
    <source>
        <strain evidence="8 9">AF48-16</strain>
    </source>
</reference>
<dbReference type="EMBL" id="QRMZ01000005">
    <property type="protein sequence ID" value="RHK07286.1"/>
    <property type="molecule type" value="Genomic_DNA"/>
</dbReference>
<dbReference type="PROSITE" id="PS51096">
    <property type="entry name" value="PTS_EIIA_TYPE_4"/>
    <property type="match status" value="1"/>
</dbReference>
<dbReference type="Gene3D" id="3.40.50.510">
    <property type="entry name" value="Phosphotransferase system, mannose-type IIA component"/>
    <property type="match status" value="1"/>
</dbReference>
<dbReference type="InterPro" id="IPR004701">
    <property type="entry name" value="PTS_EIIA_man-typ"/>
</dbReference>
<sequence length="143" mass="15174">MLGLVLTGHGGFAQGMENALAMIAGPQEQFLAVPFLEENPLAGFEKELQGAIDQLKETCDGVVICADLVGGTPFNVAMTAANEDPQVEVIGGSNLLMLVEGSLTRYTAADPERFCQELAEIGKTGIFHGKIKGHEEINEEEGI</sequence>
<name>A0A377KQW2_ENTCA</name>
<dbReference type="CDD" id="cd00006">
    <property type="entry name" value="PTS_IIA_man"/>
    <property type="match status" value="1"/>
</dbReference>
<evidence type="ECO:0000313" key="9">
    <source>
        <dbReference type="Proteomes" id="UP000286288"/>
    </source>
</evidence>